<dbReference type="InterPro" id="IPR016160">
    <property type="entry name" value="Ald_DH_CS_CYS"/>
</dbReference>
<dbReference type="InterPro" id="IPR016161">
    <property type="entry name" value="Ald_DH/histidinol_DH"/>
</dbReference>
<dbReference type="GO" id="GO:0006081">
    <property type="term" value="P:aldehyde metabolic process"/>
    <property type="evidence" value="ECO:0007669"/>
    <property type="project" value="InterPro"/>
</dbReference>
<proteinExistence type="inferred from homology"/>
<dbReference type="PROSITE" id="PS00070">
    <property type="entry name" value="ALDEHYDE_DEHYDR_CYS"/>
    <property type="match status" value="1"/>
</dbReference>
<organism evidence="9 10">
    <name type="scientific">Herbaspirillum rubrisubalbicans Os34</name>
    <dbReference type="NCBI Taxonomy" id="1235827"/>
    <lineage>
        <taxon>Bacteria</taxon>
        <taxon>Pseudomonadati</taxon>
        <taxon>Pseudomonadota</taxon>
        <taxon>Betaproteobacteria</taxon>
        <taxon>Burkholderiales</taxon>
        <taxon>Oxalobacteraceae</taxon>
        <taxon>Herbaspirillum</taxon>
    </lineage>
</organism>
<dbReference type="FunFam" id="3.40.605.10:FF:000004">
    <property type="entry name" value="Aldehyde dehydrogenase"/>
    <property type="match status" value="1"/>
</dbReference>
<dbReference type="AlphaFoldDB" id="A0A6M3ZM53"/>
<dbReference type="InterPro" id="IPR016162">
    <property type="entry name" value="Ald_DH_N"/>
</dbReference>
<feature type="active site" evidence="5">
    <location>
        <position position="254"/>
    </location>
</feature>
<dbReference type="InterPro" id="IPR012394">
    <property type="entry name" value="Aldehyde_DH_NAD(P)"/>
</dbReference>
<dbReference type="InterPro" id="IPR029510">
    <property type="entry name" value="Ald_DH_CS_GLU"/>
</dbReference>
<evidence type="ECO:0000256" key="7">
    <source>
        <dbReference type="RuleBase" id="RU003345"/>
    </source>
</evidence>
<sequence>MNPNWLHEPDEPQIHRRFSAQQAHALHLRTSSATQRRDKLRRLRAALTARRQQLQQACATDFNKPAIEVELTELMPVLEEIHLAIRKLPRWMRGYHVAPTLSALGSSARVTYQAKGSCLIIGPWNYPVATLIGPLVSAVAAGNTVLLKPSEFTPAVNAVLAEIVAEVFLPNEVSMVSGAVEVTQALLALPFDHIFFTGSTAVGKIVMRAAAEHLASVTLELGGKSPVIVDQSADLKRAAELVMWGKLVNAGQSCIAPDTLFVHRRVKDELIALCTQLLRQRFGTDPHAIASSPDLARLISSRHAARIAALIDEARLAGATVHVGGQYDVDARYVAPTLIGDLPPQASLLQEEIFGPVLPVVVFDEIDALIAQLNTHPKPLALYLWSRQAETIARVRSQCSSGSIVINHCMQQYTHTGLPFGGVNHSGLGSAHGLHGFKAFSHERAQLRGGRWLPVTLFFPPYTAAKLKLAQWLVALVGR</sequence>
<keyword evidence="3" id="KW-0520">NAD</keyword>
<dbReference type="SUPFAM" id="SSF53720">
    <property type="entry name" value="ALDH-like"/>
    <property type="match status" value="1"/>
</dbReference>
<evidence type="ECO:0000256" key="1">
    <source>
        <dbReference type="ARBA" id="ARBA00009986"/>
    </source>
</evidence>
<dbReference type="PANTHER" id="PTHR43570">
    <property type="entry name" value="ALDEHYDE DEHYDROGENASE"/>
    <property type="match status" value="1"/>
</dbReference>
<evidence type="ECO:0000313" key="10">
    <source>
        <dbReference type="Proteomes" id="UP000501648"/>
    </source>
</evidence>
<dbReference type="Gene3D" id="3.40.309.10">
    <property type="entry name" value="Aldehyde Dehydrogenase, Chain A, domain 2"/>
    <property type="match status" value="1"/>
</dbReference>
<evidence type="ECO:0000256" key="5">
    <source>
        <dbReference type="PIRSR" id="PIRSR036492-1"/>
    </source>
</evidence>
<dbReference type="GO" id="GO:0004029">
    <property type="term" value="F:aldehyde dehydrogenase (NAD+) activity"/>
    <property type="evidence" value="ECO:0007669"/>
    <property type="project" value="TreeGrafter"/>
</dbReference>
<feature type="active site" evidence="5 6">
    <location>
        <position position="220"/>
    </location>
</feature>
<dbReference type="Proteomes" id="UP000501648">
    <property type="component" value="Chromosome"/>
</dbReference>
<dbReference type="PIRSF" id="PIRSF036492">
    <property type="entry name" value="ALDH"/>
    <property type="match status" value="1"/>
</dbReference>
<name>A0A6M3ZM53_9BURK</name>
<evidence type="ECO:0000259" key="8">
    <source>
        <dbReference type="Pfam" id="PF00171"/>
    </source>
</evidence>
<evidence type="ECO:0000256" key="3">
    <source>
        <dbReference type="ARBA" id="ARBA00023027"/>
    </source>
</evidence>
<dbReference type="RefSeq" id="WP_017454340.1">
    <property type="nucleotide sequence ID" value="NZ_CP008956.1"/>
</dbReference>
<reference evidence="9 10" key="1">
    <citation type="journal article" date="2012" name="J. Bacteriol.">
        <title>Genome sequence of the pathogenic Herbaspirillum seropedicae strain Os34, isolated from rice roots.</title>
        <authorList>
            <person name="Ye W."/>
            <person name="Ye S."/>
            <person name="Liu J."/>
            <person name="Chang S."/>
            <person name="Chen M."/>
            <person name="Zhu B."/>
            <person name="Guo L."/>
            <person name="An Q."/>
        </authorList>
    </citation>
    <scope>NUCLEOTIDE SEQUENCE [LARGE SCALE GENOMIC DNA]</scope>
    <source>
        <strain evidence="9 10">Os34</strain>
    </source>
</reference>
<gene>
    <name evidence="9" type="ORF">C798_05525</name>
</gene>
<keyword evidence="2 4" id="KW-0560">Oxidoreductase</keyword>
<dbReference type="PROSITE" id="PS00687">
    <property type="entry name" value="ALDEHYDE_DEHYDR_GLU"/>
    <property type="match status" value="1"/>
</dbReference>
<feature type="domain" description="Aldehyde dehydrogenase" evidence="8">
    <location>
        <begin position="14"/>
        <end position="442"/>
    </location>
</feature>
<evidence type="ECO:0000313" key="9">
    <source>
        <dbReference type="EMBL" id="QJP99703.1"/>
    </source>
</evidence>
<evidence type="ECO:0000256" key="4">
    <source>
        <dbReference type="PIRNR" id="PIRNR036492"/>
    </source>
</evidence>
<dbReference type="PANTHER" id="PTHR43570:SF20">
    <property type="entry name" value="ALDEHYDE DEHYDROGENASE ALDX-RELATED"/>
    <property type="match status" value="1"/>
</dbReference>
<dbReference type="GO" id="GO:0005737">
    <property type="term" value="C:cytoplasm"/>
    <property type="evidence" value="ECO:0007669"/>
    <property type="project" value="TreeGrafter"/>
</dbReference>
<dbReference type="EMBL" id="CP008956">
    <property type="protein sequence ID" value="QJP99703.1"/>
    <property type="molecule type" value="Genomic_DNA"/>
</dbReference>
<dbReference type="Pfam" id="PF00171">
    <property type="entry name" value="Aldedh"/>
    <property type="match status" value="1"/>
</dbReference>
<dbReference type="InterPro" id="IPR015590">
    <property type="entry name" value="Aldehyde_DH_dom"/>
</dbReference>
<dbReference type="Gene3D" id="3.40.605.10">
    <property type="entry name" value="Aldehyde Dehydrogenase, Chain A, domain 1"/>
    <property type="match status" value="1"/>
</dbReference>
<dbReference type="InterPro" id="IPR016163">
    <property type="entry name" value="Ald_DH_C"/>
</dbReference>
<evidence type="ECO:0000256" key="6">
    <source>
        <dbReference type="PROSITE-ProRule" id="PRU10007"/>
    </source>
</evidence>
<comment type="similarity">
    <text evidence="1 4 7">Belongs to the aldehyde dehydrogenase family.</text>
</comment>
<evidence type="ECO:0000256" key="2">
    <source>
        <dbReference type="ARBA" id="ARBA00023002"/>
    </source>
</evidence>
<protein>
    <recommendedName>
        <fullName evidence="4">Aldehyde dehydrogenase</fullName>
    </recommendedName>
</protein>
<accession>A0A6M3ZM53</accession>